<evidence type="ECO:0000313" key="4">
    <source>
        <dbReference type="Proteomes" id="UP000578077"/>
    </source>
</evidence>
<dbReference type="Proteomes" id="UP000578077">
    <property type="component" value="Unassembled WGS sequence"/>
</dbReference>
<protein>
    <submittedName>
        <fullName evidence="3">Uncharacterized protein</fullName>
    </submittedName>
</protein>
<reference evidence="3 4" key="1">
    <citation type="submission" date="2020-08" db="EMBL/GenBank/DDBJ databases">
        <title>Sequencing the genomes of 1000 actinobacteria strains.</title>
        <authorList>
            <person name="Klenk H.-P."/>
        </authorList>
    </citation>
    <scope>NUCLEOTIDE SEQUENCE [LARGE SCALE GENOMIC DNA]</scope>
    <source>
        <strain evidence="3 4">DSM 44593</strain>
    </source>
</reference>
<feature type="transmembrane region" description="Helical" evidence="2">
    <location>
        <begin position="49"/>
        <end position="67"/>
    </location>
</feature>
<dbReference type="AlphaFoldDB" id="A0A841E3N5"/>
<keyword evidence="2" id="KW-0812">Transmembrane</keyword>
<evidence type="ECO:0000313" key="3">
    <source>
        <dbReference type="EMBL" id="MBB5997312.1"/>
    </source>
</evidence>
<feature type="transmembrane region" description="Helical" evidence="2">
    <location>
        <begin position="88"/>
        <end position="109"/>
    </location>
</feature>
<organism evidence="3 4">
    <name type="scientific">Streptomonospora salina</name>
    <dbReference type="NCBI Taxonomy" id="104205"/>
    <lineage>
        <taxon>Bacteria</taxon>
        <taxon>Bacillati</taxon>
        <taxon>Actinomycetota</taxon>
        <taxon>Actinomycetes</taxon>
        <taxon>Streptosporangiales</taxon>
        <taxon>Nocardiopsidaceae</taxon>
        <taxon>Streptomonospora</taxon>
    </lineage>
</organism>
<feature type="transmembrane region" description="Helical" evidence="2">
    <location>
        <begin position="115"/>
        <end position="135"/>
    </location>
</feature>
<keyword evidence="2" id="KW-0472">Membrane</keyword>
<evidence type="ECO:0000256" key="2">
    <source>
        <dbReference type="SAM" id="Phobius"/>
    </source>
</evidence>
<feature type="region of interest" description="Disordered" evidence="1">
    <location>
        <begin position="130"/>
        <end position="161"/>
    </location>
</feature>
<proteinExistence type="predicted"/>
<evidence type="ECO:0000256" key="1">
    <source>
        <dbReference type="SAM" id="MobiDB-lite"/>
    </source>
</evidence>
<keyword evidence="4" id="KW-1185">Reference proteome</keyword>
<dbReference type="RefSeq" id="WP_184633601.1">
    <property type="nucleotide sequence ID" value="NZ_BAABKT010000004.1"/>
</dbReference>
<comment type="caution">
    <text evidence="3">The sequence shown here is derived from an EMBL/GenBank/DDBJ whole genome shotgun (WGS) entry which is preliminary data.</text>
</comment>
<sequence>MGRDGAAIMDLVRAWAAGAGVWSAWAVVSTLLHLWLLPLGALDTWHLRVPWVALTTLTGYTLVAFAAGRAHRPGTRSGAPVRPGRRAAAVWTLPAAGAALEAGTAFTPGAAPADFAALAVATGALAAGTALGSAADRRLRRRGDRPGGGQSPRSSRLPRRR</sequence>
<name>A0A841E3N5_9ACTN</name>
<feature type="transmembrane region" description="Helical" evidence="2">
    <location>
        <begin position="12"/>
        <end position="37"/>
    </location>
</feature>
<accession>A0A841E3N5</accession>
<gene>
    <name evidence="3" type="ORF">HNR25_001063</name>
</gene>
<keyword evidence="2" id="KW-1133">Transmembrane helix</keyword>
<dbReference type="EMBL" id="JACHLY010000001">
    <property type="protein sequence ID" value="MBB5997312.1"/>
    <property type="molecule type" value="Genomic_DNA"/>
</dbReference>